<feature type="transmembrane region" description="Helical" evidence="1">
    <location>
        <begin position="277"/>
        <end position="298"/>
    </location>
</feature>
<gene>
    <name evidence="2" type="ORF">KYC_15167</name>
</gene>
<dbReference type="InterPro" id="IPR025738">
    <property type="entry name" value="BatD"/>
</dbReference>
<evidence type="ECO:0000256" key="1">
    <source>
        <dbReference type="SAM" id="Phobius"/>
    </source>
</evidence>
<keyword evidence="1" id="KW-0472">Membrane</keyword>
<dbReference type="STRING" id="477184.KYC_15167"/>
<keyword evidence="1" id="KW-1133">Transmembrane helix</keyword>
<dbReference type="eggNOG" id="ENOG502Z8JG">
    <property type="taxonomic scope" value="Bacteria"/>
</dbReference>
<keyword evidence="1" id="KW-0812">Transmembrane</keyword>
<reference evidence="2 3" key="1">
    <citation type="journal article" date="2012" name="J. Bacteriol.">
        <title>Genome sequence of the highly efficient arsenite-oxidizing bacterium Achromobacter arsenitoxydans SY8.</title>
        <authorList>
            <person name="Li X."/>
            <person name="Hu Y."/>
            <person name="Gong J."/>
            <person name="Lin Y."/>
            <person name="Johnstone L."/>
            <person name="Rensing C."/>
            <person name="Wang G."/>
        </authorList>
    </citation>
    <scope>NUCLEOTIDE SEQUENCE [LARGE SCALE GENOMIC DNA]</scope>
    <source>
        <strain evidence="2 3">SY8</strain>
    </source>
</reference>
<evidence type="ECO:0000313" key="3">
    <source>
        <dbReference type="Proteomes" id="UP000003113"/>
    </source>
</evidence>
<evidence type="ECO:0000313" key="2">
    <source>
        <dbReference type="EMBL" id="EHK65568.1"/>
    </source>
</evidence>
<dbReference type="PANTHER" id="PTHR40940">
    <property type="entry name" value="PROTEIN BATD-RELATED"/>
    <property type="match status" value="1"/>
</dbReference>
<protein>
    <recommendedName>
        <fullName evidence="4">Oxygen tolerance protein BatD</fullName>
    </recommendedName>
</protein>
<dbReference type="PANTHER" id="PTHR40940:SF1">
    <property type="entry name" value="PROTEIN BATD"/>
    <property type="match status" value="1"/>
</dbReference>
<keyword evidence="3" id="KW-1185">Reference proteome</keyword>
<organism evidence="2 3">
    <name type="scientific">Achromobacter arsenitoxydans SY8</name>
    <dbReference type="NCBI Taxonomy" id="477184"/>
    <lineage>
        <taxon>Bacteria</taxon>
        <taxon>Pseudomonadati</taxon>
        <taxon>Pseudomonadota</taxon>
        <taxon>Betaproteobacteria</taxon>
        <taxon>Burkholderiales</taxon>
        <taxon>Alcaligenaceae</taxon>
        <taxon>Achromobacter</taxon>
    </lineage>
</organism>
<comment type="caution">
    <text evidence="2">The sequence shown here is derived from an EMBL/GenBank/DDBJ whole genome shotgun (WGS) entry which is preliminary data.</text>
</comment>
<accession>H0F8D5</accession>
<proteinExistence type="predicted"/>
<dbReference type="EMBL" id="AGUF01000052">
    <property type="protein sequence ID" value="EHK65568.1"/>
    <property type="molecule type" value="Genomic_DNA"/>
</dbReference>
<dbReference type="PATRIC" id="fig|477184.5.peg.2992"/>
<dbReference type="AlphaFoldDB" id="H0F8D5"/>
<dbReference type="Proteomes" id="UP000003113">
    <property type="component" value="Unassembled WGS sequence"/>
</dbReference>
<sequence length="433" mass="47488">MATALPSHAQDAPVLRVTAKAPAKGLTGATIEMHLEVMTTTWFLQPPELPKLDLPGVMVTPPAGHGELVRDEQDGLALNGLRYTYLISAESAGAIQIPALSVTARLGPGGAPTTAESAPLSIEITGESGPAKIVGDLTVTQAFELAPDPMVQGGRITRSVTQRADGVQPMLLPPAPLEDVANFKRYPREPEVVTLTDGRGGFVGGQRIDRADYVAEEAGRFTLPPLTLHWTDGGSGVPQSRTLPGREVNIQAAPKAAPPFSLQEDLAKLRHGLRWSLPAWVMPTLIGMALMLLILWLGRTWWMRLGRSVAAAGRRGKARWLASEPHYWLEWRREARAGQPVLSACYRWIRRISGEVALRPAMASLEEQDRLLAENALRQIYGTGEHKADWRARLAARSRVWRKAWRIHKRSGQALPDELNPVNQRRDARKGRS</sequence>
<name>H0F8D5_9BURK</name>
<evidence type="ECO:0008006" key="4">
    <source>
        <dbReference type="Google" id="ProtNLM"/>
    </source>
</evidence>